<name>A0A7D9F036_PARCT</name>
<accession>A0A7D9F036</accession>
<gene>
    <name evidence="3" type="ORF">PACLA_8A034816</name>
</gene>
<protein>
    <submittedName>
        <fullName evidence="3">Uncharacterized protein</fullName>
    </submittedName>
</protein>
<organism evidence="3 4">
    <name type="scientific">Paramuricea clavata</name>
    <name type="common">Red gorgonian</name>
    <name type="synonym">Violescent sea-whip</name>
    <dbReference type="NCBI Taxonomy" id="317549"/>
    <lineage>
        <taxon>Eukaryota</taxon>
        <taxon>Metazoa</taxon>
        <taxon>Cnidaria</taxon>
        <taxon>Anthozoa</taxon>
        <taxon>Octocorallia</taxon>
        <taxon>Malacalcyonacea</taxon>
        <taxon>Plexauridae</taxon>
        <taxon>Paramuricea</taxon>
    </lineage>
</organism>
<evidence type="ECO:0000313" key="3">
    <source>
        <dbReference type="EMBL" id="CAB4019803.1"/>
    </source>
</evidence>
<keyword evidence="1" id="KW-0175">Coiled coil</keyword>
<evidence type="ECO:0000313" key="4">
    <source>
        <dbReference type="Proteomes" id="UP001152795"/>
    </source>
</evidence>
<reference evidence="3" key="1">
    <citation type="submission" date="2020-04" db="EMBL/GenBank/DDBJ databases">
        <authorList>
            <person name="Alioto T."/>
            <person name="Alioto T."/>
            <person name="Gomez Garrido J."/>
        </authorList>
    </citation>
    <scope>NUCLEOTIDE SEQUENCE</scope>
    <source>
        <strain evidence="3">A484AB</strain>
    </source>
</reference>
<dbReference type="AlphaFoldDB" id="A0A7D9F036"/>
<dbReference type="Proteomes" id="UP001152795">
    <property type="component" value="Unassembled WGS sequence"/>
</dbReference>
<feature type="coiled-coil region" evidence="1">
    <location>
        <begin position="250"/>
        <end position="319"/>
    </location>
</feature>
<sequence>MERMLLIKVNKRNVGFRDEEAAKWTGRFGSILDNVSSMVGHIVKLGQELHTADGQKYFASCSEVAAEWLNTDSDRLIKMWASALFCARKMAKYTTAVSEEDILQHFKSVLAPYVFENQVPQMTEPFLSPSSWSSQTSGETVVKALENILLDVTKGEDQTTVQRYLSTDIRSRANDATVDDSMIAIRVRHLRERCKTKHINCHVLNHLSTTVSATNIACYGNEVARELADTNEDTPDSAESGASTVIKASLEKREEELLVKDAKIDKLQLKLTDTESELKEKGEKNKDLMELLSSRDDEVQSLNSKILHLQEEIAVLKRGSECHKNVQGLPFDIQSSPVEPLQKKQKPPKNTATNGKQVLDPQCHV</sequence>
<keyword evidence="4" id="KW-1185">Reference proteome</keyword>
<comment type="caution">
    <text evidence="3">The sequence shown here is derived from an EMBL/GenBank/DDBJ whole genome shotgun (WGS) entry which is preliminary data.</text>
</comment>
<evidence type="ECO:0000256" key="2">
    <source>
        <dbReference type="SAM" id="MobiDB-lite"/>
    </source>
</evidence>
<evidence type="ECO:0000256" key="1">
    <source>
        <dbReference type="SAM" id="Coils"/>
    </source>
</evidence>
<dbReference type="EMBL" id="CACRXK020010633">
    <property type="protein sequence ID" value="CAB4019803.1"/>
    <property type="molecule type" value="Genomic_DNA"/>
</dbReference>
<feature type="region of interest" description="Disordered" evidence="2">
    <location>
        <begin position="330"/>
        <end position="365"/>
    </location>
</feature>
<proteinExistence type="predicted"/>